<dbReference type="InterPro" id="IPR036412">
    <property type="entry name" value="HAD-like_sf"/>
</dbReference>
<organism evidence="1">
    <name type="scientific">marine sediment metagenome</name>
    <dbReference type="NCBI Taxonomy" id="412755"/>
    <lineage>
        <taxon>unclassified sequences</taxon>
        <taxon>metagenomes</taxon>
        <taxon>ecological metagenomes</taxon>
    </lineage>
</organism>
<comment type="caution">
    <text evidence="1">The sequence shown here is derived from an EMBL/GenBank/DDBJ whole genome shotgun (WGS) entry which is preliminary data.</text>
</comment>
<dbReference type="AlphaFoldDB" id="X0Y3M8"/>
<dbReference type="PANTHER" id="PTHR43481">
    <property type="entry name" value="FRUCTOSE-1-PHOSPHATE PHOSPHATASE"/>
    <property type="match status" value="1"/>
</dbReference>
<dbReference type="InterPro" id="IPR023214">
    <property type="entry name" value="HAD_sf"/>
</dbReference>
<dbReference type="NCBIfam" id="TIGR01509">
    <property type="entry name" value="HAD-SF-IA-v3"/>
    <property type="match status" value="1"/>
</dbReference>
<accession>X0Y3M8</accession>
<dbReference type="Pfam" id="PF00702">
    <property type="entry name" value="Hydrolase"/>
    <property type="match status" value="1"/>
</dbReference>
<evidence type="ECO:0000313" key="1">
    <source>
        <dbReference type="EMBL" id="GAG50504.1"/>
    </source>
</evidence>
<sequence>TFGRTSRDIIAHFWFEGLAEDRIAEMDARKEGLYRRIIAGDFPAMDGARELIRALHHAGFKLAVGSSGPPENVEVTMNGLGMGECFSATVTGVDVTRGKPDPQVFLIAAERLGAEPVCCAVVEDAPAGVEAANRAGMASVALTGTAPREKLADADLIVDCLRELSPQVIQRLIRRKAS</sequence>
<dbReference type="InterPro" id="IPR051806">
    <property type="entry name" value="HAD-like_SPP"/>
</dbReference>
<feature type="non-terminal residue" evidence="1">
    <location>
        <position position="1"/>
    </location>
</feature>
<dbReference type="SUPFAM" id="SSF56784">
    <property type="entry name" value="HAD-like"/>
    <property type="match status" value="1"/>
</dbReference>
<protein>
    <recommendedName>
        <fullName evidence="2">HAD family phosphatase</fullName>
    </recommendedName>
</protein>
<dbReference type="InterPro" id="IPR006439">
    <property type="entry name" value="HAD-SF_hydro_IA"/>
</dbReference>
<name>X0Y3M8_9ZZZZ</name>
<evidence type="ECO:0008006" key="2">
    <source>
        <dbReference type="Google" id="ProtNLM"/>
    </source>
</evidence>
<proteinExistence type="predicted"/>
<dbReference type="Gene3D" id="3.40.50.1000">
    <property type="entry name" value="HAD superfamily/HAD-like"/>
    <property type="match status" value="1"/>
</dbReference>
<dbReference type="GO" id="GO:0050308">
    <property type="term" value="F:sugar-phosphatase activity"/>
    <property type="evidence" value="ECO:0007669"/>
    <property type="project" value="TreeGrafter"/>
</dbReference>
<gene>
    <name evidence="1" type="ORF">S01H1_77361</name>
</gene>
<reference evidence="1" key="1">
    <citation type="journal article" date="2014" name="Front. Microbiol.">
        <title>High frequency of phylogenetically diverse reductive dehalogenase-homologous genes in deep subseafloor sedimentary metagenomes.</title>
        <authorList>
            <person name="Kawai M."/>
            <person name="Futagami T."/>
            <person name="Toyoda A."/>
            <person name="Takaki Y."/>
            <person name="Nishi S."/>
            <person name="Hori S."/>
            <person name="Arai W."/>
            <person name="Tsubouchi T."/>
            <person name="Morono Y."/>
            <person name="Uchiyama I."/>
            <person name="Ito T."/>
            <person name="Fujiyama A."/>
            <person name="Inagaki F."/>
            <person name="Takami H."/>
        </authorList>
    </citation>
    <scope>NUCLEOTIDE SEQUENCE</scope>
    <source>
        <strain evidence="1">Expedition CK06-06</strain>
    </source>
</reference>
<dbReference type="EMBL" id="BARS01051986">
    <property type="protein sequence ID" value="GAG50504.1"/>
    <property type="molecule type" value="Genomic_DNA"/>
</dbReference>
<dbReference type="PANTHER" id="PTHR43481:SF4">
    <property type="entry name" value="GLYCEROL-1-PHOSPHATE PHOSPHOHYDROLASE 1-RELATED"/>
    <property type="match status" value="1"/>
</dbReference>